<gene>
    <name evidence="2" type="ORF">GIP_L3_0190</name>
</gene>
<sequence>MSEYQYLTSEIQVPKEWPVEVGRNMIIHIVQDAIDHHEFKGQQTVLTIEKVSALVTSNKNKPGYLLEKIEEINDEDTYRIDLIMPVRSIMLTIKSVGIHRGEEESVQCLPMTLRSNHPISKMLWTRSDRHKVVTAVPHFKKILQLKGITGPEMYNHALQTTYKVHKAKCLNGIEDQQEPIPSTSAGPSTSTEQVTDDEWDLVFYDHLPPAQ</sequence>
<accession>B7S8U1</accession>
<evidence type="ECO:0000313" key="2">
    <source>
        <dbReference type="EMBL" id="ACE75316.1"/>
    </source>
</evidence>
<evidence type="ECO:0000256" key="1">
    <source>
        <dbReference type="SAM" id="MobiDB-lite"/>
    </source>
</evidence>
<feature type="compositionally biased region" description="Polar residues" evidence="1">
    <location>
        <begin position="179"/>
        <end position="193"/>
    </location>
</feature>
<reference evidence="2" key="1">
    <citation type="submission" date="2007-06" db="EMBL/GenBank/DDBJ databases">
        <title>Bracovirus Evolution: Comparative Genomics of Multiple Viral and Proviral Genomes.</title>
        <authorList>
            <person name="Desjardins C.A."/>
            <person name="Gundersen-Rindal D.E."/>
            <person name="Hostetler J.B."/>
            <person name="Tallon L.J."/>
            <person name="Utterback T.R."/>
            <person name="Fuester R.W."/>
            <person name="Schatz M.C."/>
            <person name="Pedroni M.J."/>
            <person name="Fadrosh D.W."/>
            <person name="Haas B.J."/>
            <person name="Toms B.S."/>
            <person name="Chen D."/>
            <person name="Nene V."/>
        </authorList>
    </citation>
    <scope>NUCLEOTIDE SEQUENCE</scope>
</reference>
<dbReference type="EMBL" id="EF710652">
    <property type="protein sequence ID" value="ACE75316.1"/>
    <property type="molecule type" value="Genomic_DNA"/>
</dbReference>
<name>B7S8U1_GLYIN</name>
<feature type="region of interest" description="Disordered" evidence="1">
    <location>
        <begin position="176"/>
        <end position="195"/>
    </location>
</feature>
<organism evidence="2">
    <name type="scientific">Glyptapanteles indiensis</name>
    <name type="common">Parasitoid wasp</name>
    <dbReference type="NCBI Taxonomy" id="92994"/>
    <lineage>
        <taxon>Eukaryota</taxon>
        <taxon>Metazoa</taxon>
        <taxon>Ecdysozoa</taxon>
        <taxon>Arthropoda</taxon>
        <taxon>Hexapoda</taxon>
        <taxon>Insecta</taxon>
        <taxon>Pterygota</taxon>
        <taxon>Neoptera</taxon>
        <taxon>Endopterygota</taxon>
        <taxon>Hymenoptera</taxon>
        <taxon>Apocrita</taxon>
        <taxon>Ichneumonoidea</taxon>
        <taxon>Braconidae</taxon>
        <taxon>Microgastrinae</taxon>
        <taxon>Glyptapanteles</taxon>
    </lineage>
</organism>
<protein>
    <submittedName>
        <fullName evidence="2">Uncharacterized protein</fullName>
    </submittedName>
</protein>
<proteinExistence type="predicted"/>
<dbReference type="AlphaFoldDB" id="B7S8U1"/>